<evidence type="ECO:0000313" key="3">
    <source>
        <dbReference type="Proteomes" id="UP001214854"/>
    </source>
</evidence>
<evidence type="ECO:0000256" key="1">
    <source>
        <dbReference type="SAM" id="SignalP"/>
    </source>
</evidence>
<reference evidence="2 3" key="1">
    <citation type="submission" date="2023-01" db="EMBL/GenBank/DDBJ databases">
        <title>Novel species of the genus Asticcacaulis isolated from rivers.</title>
        <authorList>
            <person name="Lu H."/>
        </authorList>
    </citation>
    <scope>NUCLEOTIDE SEQUENCE [LARGE SCALE GENOMIC DNA]</scope>
    <source>
        <strain evidence="2 3">BYS171W</strain>
    </source>
</reference>
<name>A0ABT5HXV0_9CAUL</name>
<gene>
    <name evidence="2" type="ORF">PQU92_16550</name>
</gene>
<sequence length="616" mass="67733">MLNRRSLLAGASALTATAGALSACAAAGTKPSIAVGEPDLSEGGRLKKTFEDIFELYLEVKPVSATDTGLDTGERARLKSRLNMAAPADREKDKAFYRVALNQLKDIDRKNLSGMDRINYDTIVWDYTETLKGYGAAPYGEPQDYWGPYSVTQLTGSYQTTPDMLENRHTIATKTDAEAYLSRLEAYATVIAQETEAVKTKAAKGVIAPDFALKKAVTQLKGLLAVAPAETNLVTSFDSRLKDKGIADAKMSAQALKLVSGPVYQAMQAQVAALEAVLPRATHDAGVWHIPGGDEHYAFAAGYNTSTTFTPEEIHKIGLEKVKEINAELETVMAKLGMTKGTPAERMKAMSKDPKFIFENTDAGKDKLLAHLNAQIGVVQAKLPAYFKTLPKSAVTVRRVPKATELGAPGGYYWPPSLDGSRPGAYYINLRDTAEVPTWTLPTLTYHEAIPGHHMQISIQQENKNLPMLRQMGIFNAYVEGWALYAEEVAAKDMGMYDDDPYGRIGYLHDAMFRACRLVVDTGMHYKRWTREQAMAFMDANTGEDNETEIERYAVWPGQALGYMIGKIKWLELRAKMQAKLGAKFDIREFHDTGLVAGAVPLAVLETVYNEWAATV</sequence>
<keyword evidence="1" id="KW-0732">Signal</keyword>
<dbReference type="PROSITE" id="PS51257">
    <property type="entry name" value="PROKAR_LIPOPROTEIN"/>
    <property type="match status" value="1"/>
</dbReference>
<organism evidence="2 3">
    <name type="scientific">Asticcacaulis aquaticus</name>
    <dbReference type="NCBI Taxonomy" id="2984212"/>
    <lineage>
        <taxon>Bacteria</taxon>
        <taxon>Pseudomonadati</taxon>
        <taxon>Pseudomonadota</taxon>
        <taxon>Alphaproteobacteria</taxon>
        <taxon>Caulobacterales</taxon>
        <taxon>Caulobacteraceae</taxon>
        <taxon>Asticcacaulis</taxon>
    </lineage>
</organism>
<evidence type="ECO:0000313" key="2">
    <source>
        <dbReference type="EMBL" id="MDC7684896.1"/>
    </source>
</evidence>
<feature type="chain" id="PRO_5045447632" evidence="1">
    <location>
        <begin position="26"/>
        <end position="616"/>
    </location>
</feature>
<proteinExistence type="predicted"/>
<comment type="caution">
    <text evidence="2">The sequence shown here is derived from an EMBL/GenBank/DDBJ whole genome shotgun (WGS) entry which is preliminary data.</text>
</comment>
<dbReference type="Pfam" id="PF05960">
    <property type="entry name" value="DUF885"/>
    <property type="match status" value="1"/>
</dbReference>
<dbReference type="EMBL" id="JAQQKX010000017">
    <property type="protein sequence ID" value="MDC7684896.1"/>
    <property type="molecule type" value="Genomic_DNA"/>
</dbReference>
<protein>
    <submittedName>
        <fullName evidence="2">DUF885 family protein</fullName>
    </submittedName>
</protein>
<dbReference type="Proteomes" id="UP001214854">
    <property type="component" value="Unassembled WGS sequence"/>
</dbReference>
<dbReference type="PROSITE" id="PS51318">
    <property type="entry name" value="TAT"/>
    <property type="match status" value="1"/>
</dbReference>
<accession>A0ABT5HXV0</accession>
<dbReference type="PANTHER" id="PTHR33361:SF2">
    <property type="entry name" value="DUF885 DOMAIN-CONTAINING PROTEIN"/>
    <property type="match status" value="1"/>
</dbReference>
<dbReference type="RefSeq" id="WP_272749374.1">
    <property type="nucleotide sequence ID" value="NZ_JAQQKX010000017.1"/>
</dbReference>
<dbReference type="InterPro" id="IPR006311">
    <property type="entry name" value="TAT_signal"/>
</dbReference>
<feature type="signal peptide" evidence="1">
    <location>
        <begin position="1"/>
        <end position="25"/>
    </location>
</feature>
<dbReference type="PANTHER" id="PTHR33361">
    <property type="entry name" value="GLR0591 PROTEIN"/>
    <property type="match status" value="1"/>
</dbReference>
<keyword evidence="3" id="KW-1185">Reference proteome</keyword>
<dbReference type="InterPro" id="IPR010281">
    <property type="entry name" value="DUF885"/>
</dbReference>